<evidence type="ECO:0000256" key="3">
    <source>
        <dbReference type="ARBA" id="ARBA00023012"/>
    </source>
</evidence>
<dbReference type="GO" id="GO:0006355">
    <property type="term" value="P:regulation of DNA-templated transcription"/>
    <property type="evidence" value="ECO:0007669"/>
    <property type="project" value="InterPro"/>
</dbReference>
<sequence>MDREDGPRVPGQRTPKQESGGQAGRNAGTRVNGPAGDTAGDTAVSSVGAAGTAAGMAEATDPVVSGATAGTGTQVSAATGAGTGSDAAAETTADAGTGTDVTTGVASDEAARTAGGENDAATLRFRVLGPVRVSLGDQSLPNGSPQQRALLAALLLREGRTATASELIDAIWGEEPPSQALAAVRTYASRLRKVLGPGVLVSESGGYALRATAGATALDLGEAQDLANEADKLRAAGQRGEARDRLNAALALWDGEALASVPGPYAETQRTRLDEWRLRLLETRLDLDLEVGAHAEAVSELTALTAAHPLRERLRELLMLALYRSGRQAEALAVYADTRRLLADELGVDPNPELSRLQQRILQADAELARPVEESAPAAATIARPAQLPATVPDFTGRDAFVRELGDQLATAEGSVMAVSAVAGIGGVGKTTLAVHVAHAARPHFPDGQLYVDLQGAGARAAAPETVLGAFLRALGTPDSAIPDTVDERAALYRSTLDGRRVLVLLDNARDAAQIRPLLPGTAGCAALVTSRIRMLDLAGAHLVDLDVMSPEEALQLFTRIVGEERVRAEREAALDVVAACGFLPLAIRIAASRLAARRTWTVSVLAAKLADERRRLDELQAGDLAVKATFELGYGQLEPAQARAFRLLGLADGPDISLPAAAAVLDLPEWETEDLLEALVDTSLLESAAPGRYRYHDLLRLYARACAERDEQPPVERELALSRLLDFYLSTAARVYAIERPGDRLVDHLEPTTFDGLTFTDRHAAQDWLYAEADCLLACVRQSASAPGTVRRAVDLLWAALDLGESGANSKEFEAVGSFVREAAHALGDARAEGRALTALAGVHHTAGRFTEADRDAELALPYAEAAGDPVPGCWSANARGIIALYQNRFEEGEVHLAHAIERFRGVGDLPGEASALCNLSRIHLATGRTARAIALAEEGTRIYDSMGHSLRGANGRYALGLALTEAGRLDKAVERLSEALEVFRDSRQRLWEGMTLFRLSEVDIAARRHAQAASNAEMALTVLSGIGGAWRRGNVLTVLGHALQGIGQPGRAQVCWQEALDTFESLGAPEAAGVRRLLTPAAAA</sequence>
<evidence type="ECO:0000259" key="10">
    <source>
        <dbReference type="PROSITE" id="PS51755"/>
    </source>
</evidence>
<keyword evidence="5 8" id="KW-0238">DNA-binding</keyword>
<reference evidence="11 12" key="1">
    <citation type="journal article" date="2016" name="Genome Announc.">
        <title>Complete Genome Sequence of Thiostrepton-Producing Streptomyces laurentii ATCC 31255.</title>
        <authorList>
            <person name="Doi K."/>
            <person name="Fujino Y."/>
            <person name="Nagayoshi Y."/>
            <person name="Ohshima T."/>
            <person name="Ogata S."/>
        </authorList>
    </citation>
    <scope>NUCLEOTIDE SEQUENCE [LARGE SCALE GENOMIC DNA]</scope>
    <source>
        <strain evidence="11 12">ATCC 31255</strain>
    </source>
</reference>
<dbReference type="Gene3D" id="1.10.10.10">
    <property type="entry name" value="Winged helix-like DNA-binding domain superfamily/Winged helix DNA-binding domain"/>
    <property type="match status" value="1"/>
</dbReference>
<feature type="compositionally biased region" description="Low complexity" evidence="9">
    <location>
        <begin position="79"/>
        <end position="108"/>
    </location>
</feature>
<evidence type="ECO:0000256" key="9">
    <source>
        <dbReference type="SAM" id="MobiDB-lite"/>
    </source>
</evidence>
<evidence type="ECO:0000256" key="7">
    <source>
        <dbReference type="PROSITE-ProRule" id="PRU00339"/>
    </source>
</evidence>
<dbReference type="Pfam" id="PF03704">
    <property type="entry name" value="BTAD"/>
    <property type="match status" value="1"/>
</dbReference>
<dbReference type="InterPro" id="IPR027417">
    <property type="entry name" value="P-loop_NTPase"/>
</dbReference>
<feature type="DNA-binding region" description="OmpR/PhoB-type" evidence="8">
    <location>
        <begin position="115"/>
        <end position="211"/>
    </location>
</feature>
<keyword evidence="2" id="KW-0677">Repeat</keyword>
<protein>
    <submittedName>
        <fullName evidence="11">Regulatory protein</fullName>
    </submittedName>
</protein>
<dbReference type="PRINTS" id="PR00364">
    <property type="entry name" value="DISEASERSIST"/>
</dbReference>
<dbReference type="InterPro" id="IPR002182">
    <property type="entry name" value="NB-ARC"/>
</dbReference>
<organism evidence="11 12">
    <name type="scientific">Streptomyces laurentii</name>
    <dbReference type="NCBI Taxonomy" id="39478"/>
    <lineage>
        <taxon>Bacteria</taxon>
        <taxon>Bacillati</taxon>
        <taxon>Actinomycetota</taxon>
        <taxon>Actinomycetes</taxon>
        <taxon>Kitasatosporales</taxon>
        <taxon>Streptomycetaceae</taxon>
        <taxon>Streptomyces</taxon>
    </lineage>
</organism>
<evidence type="ECO:0000256" key="1">
    <source>
        <dbReference type="ARBA" id="ARBA00005820"/>
    </source>
</evidence>
<dbReference type="KEGG" id="slau:SLA_3148"/>
<dbReference type="InterPro" id="IPR036388">
    <property type="entry name" value="WH-like_DNA-bd_sf"/>
</dbReference>
<proteinExistence type="inferred from homology"/>
<dbReference type="Gene3D" id="1.10.8.430">
    <property type="entry name" value="Helical domain of apoptotic protease-activating factors"/>
    <property type="match status" value="1"/>
</dbReference>
<dbReference type="GO" id="GO:0000160">
    <property type="term" value="P:phosphorelay signal transduction system"/>
    <property type="evidence" value="ECO:0007669"/>
    <property type="project" value="UniProtKB-KW"/>
</dbReference>
<dbReference type="PROSITE" id="PS50005">
    <property type="entry name" value="TPR"/>
    <property type="match status" value="1"/>
</dbReference>
<dbReference type="SUPFAM" id="SSF52540">
    <property type="entry name" value="P-loop containing nucleoside triphosphate hydrolases"/>
    <property type="match status" value="1"/>
</dbReference>
<keyword evidence="6" id="KW-0804">Transcription</keyword>
<dbReference type="SMART" id="SM01043">
    <property type="entry name" value="BTAD"/>
    <property type="match status" value="1"/>
</dbReference>
<dbReference type="Gene3D" id="1.25.40.10">
    <property type="entry name" value="Tetratricopeptide repeat domain"/>
    <property type="match status" value="3"/>
</dbReference>
<name>A0A161JHL6_STRLU</name>
<keyword evidence="4" id="KW-0805">Transcription regulation</keyword>
<evidence type="ECO:0000256" key="6">
    <source>
        <dbReference type="ARBA" id="ARBA00023163"/>
    </source>
</evidence>
<evidence type="ECO:0000256" key="4">
    <source>
        <dbReference type="ARBA" id="ARBA00023015"/>
    </source>
</evidence>
<dbReference type="GO" id="GO:0003677">
    <property type="term" value="F:DNA binding"/>
    <property type="evidence" value="ECO:0007669"/>
    <property type="project" value="UniProtKB-UniRule"/>
</dbReference>
<dbReference type="InterPro" id="IPR016032">
    <property type="entry name" value="Sig_transdc_resp-reg_C-effctor"/>
</dbReference>
<dbReference type="Proteomes" id="UP000217676">
    <property type="component" value="Chromosome"/>
</dbReference>
<dbReference type="InterPro" id="IPR051677">
    <property type="entry name" value="AfsR-DnrI-RedD_regulator"/>
</dbReference>
<gene>
    <name evidence="11" type="ORF">SLA_3148</name>
</gene>
<dbReference type="PANTHER" id="PTHR35807">
    <property type="entry name" value="TRANSCRIPTIONAL REGULATOR REDD-RELATED"/>
    <property type="match status" value="1"/>
</dbReference>
<dbReference type="Gene3D" id="3.40.50.300">
    <property type="entry name" value="P-loop containing nucleotide triphosphate hydrolases"/>
    <property type="match status" value="1"/>
</dbReference>
<dbReference type="Pfam" id="PF00931">
    <property type="entry name" value="NB-ARC"/>
    <property type="match status" value="1"/>
</dbReference>
<dbReference type="Pfam" id="PF13424">
    <property type="entry name" value="TPR_12"/>
    <property type="match status" value="1"/>
</dbReference>
<dbReference type="AlphaFoldDB" id="A0A161JHL6"/>
<dbReference type="PROSITE" id="PS51755">
    <property type="entry name" value="OMPR_PHOB"/>
    <property type="match status" value="1"/>
</dbReference>
<dbReference type="CDD" id="cd15831">
    <property type="entry name" value="BTAD"/>
    <property type="match status" value="1"/>
</dbReference>
<comment type="similarity">
    <text evidence="1">Belongs to the AfsR/DnrI/RedD regulatory family.</text>
</comment>
<feature type="domain" description="OmpR/PhoB-type" evidence="10">
    <location>
        <begin position="115"/>
        <end position="211"/>
    </location>
</feature>
<evidence type="ECO:0000313" key="12">
    <source>
        <dbReference type="Proteomes" id="UP000217676"/>
    </source>
</evidence>
<feature type="region of interest" description="Disordered" evidence="9">
    <location>
        <begin position="79"/>
        <end position="117"/>
    </location>
</feature>
<accession>A0A161JHL6</accession>
<dbReference type="SUPFAM" id="SSF48452">
    <property type="entry name" value="TPR-like"/>
    <property type="match status" value="3"/>
</dbReference>
<keyword evidence="7" id="KW-0802">TPR repeat</keyword>
<evidence type="ECO:0000256" key="5">
    <source>
        <dbReference type="ARBA" id="ARBA00023125"/>
    </source>
</evidence>
<evidence type="ECO:0000256" key="8">
    <source>
        <dbReference type="PROSITE-ProRule" id="PRU01091"/>
    </source>
</evidence>
<evidence type="ECO:0000256" key="2">
    <source>
        <dbReference type="ARBA" id="ARBA00022737"/>
    </source>
</evidence>
<dbReference type="InterPro" id="IPR042197">
    <property type="entry name" value="Apaf_helical"/>
</dbReference>
<feature type="repeat" description="TPR" evidence="7">
    <location>
        <begin position="955"/>
        <end position="988"/>
    </location>
</feature>
<dbReference type="InterPro" id="IPR011990">
    <property type="entry name" value="TPR-like_helical_dom_sf"/>
</dbReference>
<dbReference type="Pfam" id="PF00486">
    <property type="entry name" value="Trans_reg_C"/>
    <property type="match status" value="1"/>
</dbReference>
<dbReference type="InterPro" id="IPR001867">
    <property type="entry name" value="OmpR/PhoB-type_DNA-bd"/>
</dbReference>
<dbReference type="SUPFAM" id="SSF46894">
    <property type="entry name" value="C-terminal effector domain of the bipartite response regulators"/>
    <property type="match status" value="1"/>
</dbReference>
<dbReference type="InterPro" id="IPR019734">
    <property type="entry name" value="TPR_rpt"/>
</dbReference>
<evidence type="ECO:0000313" key="11">
    <source>
        <dbReference type="EMBL" id="BAU84062.1"/>
    </source>
</evidence>
<keyword evidence="12" id="KW-1185">Reference proteome</keyword>
<dbReference type="SMART" id="SM00862">
    <property type="entry name" value="Trans_reg_C"/>
    <property type="match status" value="1"/>
</dbReference>
<dbReference type="InterPro" id="IPR005158">
    <property type="entry name" value="BTAD"/>
</dbReference>
<dbReference type="PANTHER" id="PTHR35807:SF1">
    <property type="entry name" value="TRANSCRIPTIONAL REGULATOR REDD"/>
    <property type="match status" value="1"/>
</dbReference>
<feature type="region of interest" description="Disordered" evidence="9">
    <location>
        <begin position="1"/>
        <end position="44"/>
    </location>
</feature>
<keyword evidence="3" id="KW-0902">Two-component regulatory system</keyword>
<dbReference type="SMART" id="SM00028">
    <property type="entry name" value="TPR"/>
    <property type="match status" value="5"/>
</dbReference>
<dbReference type="EMBL" id="AP017424">
    <property type="protein sequence ID" value="BAU84062.1"/>
    <property type="molecule type" value="Genomic_DNA"/>
</dbReference>
<dbReference type="GO" id="GO:0043531">
    <property type="term" value="F:ADP binding"/>
    <property type="evidence" value="ECO:0007669"/>
    <property type="project" value="InterPro"/>
</dbReference>